<proteinExistence type="predicted"/>
<feature type="compositionally biased region" description="Acidic residues" evidence="1">
    <location>
        <begin position="2459"/>
        <end position="2474"/>
    </location>
</feature>
<feature type="region of interest" description="Disordered" evidence="1">
    <location>
        <begin position="1"/>
        <end position="23"/>
    </location>
</feature>
<feature type="region of interest" description="Disordered" evidence="1">
    <location>
        <begin position="2397"/>
        <end position="2556"/>
    </location>
</feature>
<feature type="compositionally biased region" description="Pro residues" evidence="1">
    <location>
        <begin position="709"/>
        <end position="721"/>
    </location>
</feature>
<feature type="region of interest" description="Disordered" evidence="1">
    <location>
        <begin position="2344"/>
        <end position="2364"/>
    </location>
</feature>
<dbReference type="EMBL" id="MU858087">
    <property type="protein sequence ID" value="KAK4214841.1"/>
    <property type="molecule type" value="Genomic_DNA"/>
</dbReference>
<dbReference type="SUPFAM" id="SSF48371">
    <property type="entry name" value="ARM repeat"/>
    <property type="match status" value="2"/>
</dbReference>
<evidence type="ECO:0000259" key="2">
    <source>
        <dbReference type="Pfam" id="PF14222"/>
    </source>
</evidence>
<dbReference type="GO" id="GO:0005938">
    <property type="term" value="C:cell cortex"/>
    <property type="evidence" value="ECO:0007669"/>
    <property type="project" value="TreeGrafter"/>
</dbReference>
<dbReference type="Proteomes" id="UP001301769">
    <property type="component" value="Unassembled WGS sequence"/>
</dbReference>
<evidence type="ECO:0000256" key="1">
    <source>
        <dbReference type="SAM" id="MobiDB-lite"/>
    </source>
</evidence>
<accession>A0AAN6Y9V2</accession>
<feature type="compositionally biased region" description="Polar residues" evidence="1">
    <location>
        <begin position="320"/>
        <end position="332"/>
    </location>
</feature>
<organism evidence="5 6">
    <name type="scientific">Rhypophila decipiens</name>
    <dbReference type="NCBI Taxonomy" id="261697"/>
    <lineage>
        <taxon>Eukaryota</taxon>
        <taxon>Fungi</taxon>
        <taxon>Dikarya</taxon>
        <taxon>Ascomycota</taxon>
        <taxon>Pezizomycotina</taxon>
        <taxon>Sordariomycetes</taxon>
        <taxon>Sordariomycetidae</taxon>
        <taxon>Sordariales</taxon>
        <taxon>Naviculisporaceae</taxon>
        <taxon>Rhypophila</taxon>
    </lineage>
</organism>
<comment type="caution">
    <text evidence="5">The sequence shown here is derived from an EMBL/GenBank/DDBJ whole genome shotgun (WGS) entry which is preliminary data.</text>
</comment>
<feature type="domain" description="Cell morphogenesis central region" evidence="4">
    <location>
        <begin position="1449"/>
        <end position="1682"/>
    </location>
</feature>
<dbReference type="GO" id="GO:0030427">
    <property type="term" value="C:site of polarized growth"/>
    <property type="evidence" value="ECO:0007669"/>
    <property type="project" value="TreeGrafter"/>
</dbReference>
<keyword evidence="6" id="KW-1185">Reference proteome</keyword>
<feature type="region of interest" description="Disordered" evidence="1">
    <location>
        <begin position="284"/>
        <end position="332"/>
    </location>
</feature>
<dbReference type="Pfam" id="PF14225">
    <property type="entry name" value="MOR2-PAG1_C"/>
    <property type="match status" value="1"/>
</dbReference>
<dbReference type="Pfam" id="PF14228">
    <property type="entry name" value="MOR2-PAG1_mid"/>
    <property type="match status" value="3"/>
</dbReference>
<feature type="domain" description="Cell morphogenesis protein N-terminal" evidence="2">
    <location>
        <begin position="346"/>
        <end position="928"/>
    </location>
</feature>
<dbReference type="Pfam" id="PF14222">
    <property type="entry name" value="MOR2-PAG1_N"/>
    <property type="match status" value="1"/>
</dbReference>
<dbReference type="PANTHER" id="PTHR12295:SF30">
    <property type="entry name" value="PROTEIN FURRY"/>
    <property type="match status" value="1"/>
</dbReference>
<dbReference type="InterPro" id="IPR029473">
    <property type="entry name" value="MOR2-PAG1_mid"/>
</dbReference>
<feature type="compositionally biased region" description="Basic residues" evidence="1">
    <location>
        <begin position="183"/>
        <end position="199"/>
    </location>
</feature>
<reference evidence="5" key="2">
    <citation type="submission" date="2023-05" db="EMBL/GenBank/DDBJ databases">
        <authorList>
            <consortium name="Lawrence Berkeley National Laboratory"/>
            <person name="Steindorff A."/>
            <person name="Hensen N."/>
            <person name="Bonometti L."/>
            <person name="Westerberg I."/>
            <person name="Brannstrom I.O."/>
            <person name="Guillou S."/>
            <person name="Cros-Aarteil S."/>
            <person name="Calhoun S."/>
            <person name="Haridas S."/>
            <person name="Kuo A."/>
            <person name="Mondo S."/>
            <person name="Pangilinan J."/>
            <person name="Riley R."/>
            <person name="Labutti K."/>
            <person name="Andreopoulos B."/>
            <person name="Lipzen A."/>
            <person name="Chen C."/>
            <person name="Yanf M."/>
            <person name="Daum C."/>
            <person name="Ng V."/>
            <person name="Clum A."/>
            <person name="Ohm R."/>
            <person name="Martin F."/>
            <person name="Silar P."/>
            <person name="Natvig D."/>
            <person name="Lalanne C."/>
            <person name="Gautier V."/>
            <person name="Ament-Velasquez S.L."/>
            <person name="Kruys A."/>
            <person name="Hutchinson M.I."/>
            <person name="Powell A.J."/>
            <person name="Barry K."/>
            <person name="Miller A.N."/>
            <person name="Grigoriev I.V."/>
            <person name="Debuchy R."/>
            <person name="Gladieux P."/>
            <person name="Thoren M.H."/>
            <person name="Johannesson H."/>
        </authorList>
    </citation>
    <scope>NUCLEOTIDE SEQUENCE</scope>
    <source>
        <strain evidence="5">PSN293</strain>
    </source>
</reference>
<dbReference type="GO" id="GO:0000902">
    <property type="term" value="P:cell morphogenesis"/>
    <property type="evidence" value="ECO:0007669"/>
    <property type="project" value="InterPro"/>
</dbReference>
<dbReference type="InterPro" id="IPR039867">
    <property type="entry name" value="Furry/Tao3/Mor2"/>
</dbReference>
<dbReference type="InterPro" id="IPR025481">
    <property type="entry name" value="Cell_Morphogen_C"/>
</dbReference>
<feature type="domain" description="Cell morphogenesis central region" evidence="4">
    <location>
        <begin position="966"/>
        <end position="1447"/>
    </location>
</feature>
<name>A0AAN6Y9V2_9PEZI</name>
<dbReference type="InterPro" id="IPR016024">
    <property type="entry name" value="ARM-type_fold"/>
</dbReference>
<feature type="domain" description="Cell morphogenesis protein C-terminal" evidence="3">
    <location>
        <begin position="1969"/>
        <end position="2219"/>
    </location>
</feature>
<feature type="region of interest" description="Disordered" evidence="1">
    <location>
        <begin position="704"/>
        <end position="741"/>
    </location>
</feature>
<dbReference type="InterPro" id="IPR025614">
    <property type="entry name" value="Cell_morpho_N"/>
</dbReference>
<feature type="compositionally biased region" description="Gly residues" evidence="1">
    <location>
        <begin position="2480"/>
        <end position="2492"/>
    </location>
</feature>
<protein>
    <submittedName>
        <fullName evidence="5">Cell morphogenesis protein PAG1</fullName>
    </submittedName>
</protein>
<feature type="compositionally biased region" description="Low complexity" evidence="1">
    <location>
        <begin position="2543"/>
        <end position="2556"/>
    </location>
</feature>
<evidence type="ECO:0000313" key="6">
    <source>
        <dbReference type="Proteomes" id="UP001301769"/>
    </source>
</evidence>
<evidence type="ECO:0000313" key="5">
    <source>
        <dbReference type="EMBL" id="KAK4214841.1"/>
    </source>
</evidence>
<gene>
    <name evidence="5" type="ORF">QBC37DRAFT_141489</name>
</gene>
<reference evidence="5" key="1">
    <citation type="journal article" date="2023" name="Mol. Phylogenet. Evol.">
        <title>Genome-scale phylogeny and comparative genomics of the fungal order Sordariales.</title>
        <authorList>
            <person name="Hensen N."/>
            <person name="Bonometti L."/>
            <person name="Westerberg I."/>
            <person name="Brannstrom I.O."/>
            <person name="Guillou S."/>
            <person name="Cros-Aarteil S."/>
            <person name="Calhoun S."/>
            <person name="Haridas S."/>
            <person name="Kuo A."/>
            <person name="Mondo S."/>
            <person name="Pangilinan J."/>
            <person name="Riley R."/>
            <person name="LaButti K."/>
            <person name="Andreopoulos B."/>
            <person name="Lipzen A."/>
            <person name="Chen C."/>
            <person name="Yan M."/>
            <person name="Daum C."/>
            <person name="Ng V."/>
            <person name="Clum A."/>
            <person name="Steindorff A."/>
            <person name="Ohm R.A."/>
            <person name="Martin F."/>
            <person name="Silar P."/>
            <person name="Natvig D.O."/>
            <person name="Lalanne C."/>
            <person name="Gautier V."/>
            <person name="Ament-Velasquez S.L."/>
            <person name="Kruys A."/>
            <person name="Hutchinson M.I."/>
            <person name="Powell A.J."/>
            <person name="Barry K."/>
            <person name="Miller A.N."/>
            <person name="Grigoriev I.V."/>
            <person name="Debuchy R."/>
            <person name="Gladieux P."/>
            <person name="Hiltunen Thoren M."/>
            <person name="Johannesson H."/>
        </authorList>
    </citation>
    <scope>NUCLEOTIDE SEQUENCE</scope>
    <source>
        <strain evidence="5">PSN293</strain>
    </source>
</reference>
<dbReference type="PANTHER" id="PTHR12295">
    <property type="entry name" value="FURRY-RELATED"/>
    <property type="match status" value="1"/>
</dbReference>
<feature type="compositionally biased region" description="Polar residues" evidence="1">
    <location>
        <begin position="1"/>
        <end position="14"/>
    </location>
</feature>
<sequence length="2556" mass="284723">MLTGTAAPSQTLPDQEQFKFSPRAVSRLDEEDEDWQHTLRPVAAHSRESSIEKVQRSENPISPAGSLHHQRVHVPPASRSAALGGVIERVVDPKSSSYGHHRQTSIVHGIGIQHSRNGSLASSGSSPLSPQMIAAAGSGIAPDRPDMMQSFSRMDGDNAVGSRPGTSLSGTTAASATLERIHSGKSRRDHAHNHSHSSRNHKDEQKTVGEYALHVLFTSFIAQAEEKLNECITVPFDPEPDVEQICGPGVDDSFDHLIVALGHIAKQKPKPLIDSMMLWRKSKSDAANDARAQLQQSRNQPPLVPGPLQRRNTEPVQVAAANSSSDAHPGGQTSLAARQEFVAQAERRSTVSIYILCRVLLEVMRQSTLASITTEMEEKLENIIFGQLKISETDQLLASSLKLANWNLFAQLLGAMSELNFSSVTERFLTDLDRSLQDLAAKGASGSTRDTEQKMELVLGGMKHIRIRLRPQEAWEQSCEFMASLGRLFGRSHGPKVKTAFCQVLEMLVLPVAAKATNADIANPKWGEVLSTIGPRLQSMFLKPRHWPYTFPLTATMLCVSPPDAFASQWMQLLYPLQSRLKDKFTRPLCLQVISRLVWTYLYRTTDGAAGTTKKLDDVLKLVLPNTKKSFSAGDSVVIDPIIQIIRIIGYKHPEYCFRNIIFPLVNADHFMSNKDLKIEQLDPDKIVVGIRAFLVVMTDLEKRDQGRPPFPQAYSPPVPDRVPSSPVLGSRPPMPAPSAVTKGDENVFRPMLVSSLSDIVREYYTRFCDILGKIIIVCDDAFGGQAALDEKFNSPGPKTPISDTFKFSTSRDDHPTVFEQKHAFYELLHVAVQALPRCLSPDIPFNTLIKLLCTGTAHVQPNIAESSAQSLKAIARQSHAQQVTMGFARFIFNFDDRYSTMSDGGMLGPGHIEKTLMLYVELLHIWIEEIRQKTKEAAGESNEAGGADKRGIKLDLSGIWAEVDQVEAHGLFFLCSQSRRVRYYAINVLRLITEFDAALRKSSGHDKDTPRLIDILENESLQVMNFKDEHLSVAERSRLQRGMQNTNNQGALIELCTSDVSYDTTLWFKIFPNFVRIAFDKCPFTITIGRDLICNRILQMYKAITILSEPSRGLYYGSDPGSARLTGRTPTAQPEVLIEQWKLYLVFACTTLADPGSLQAGGSQNGQHGRKSSKNASAADKIVSARTLFKYLNPLLSVSSTSVREAVVVAMGSINIHIYRTLLEELQGHVSRCNDEARARIHQRTNSVPRRNRKMDLLRTEITHVYKLTAHFLKLPEVYEDDWVLGNLVSYAKDLKLFLMDGEVQMDWEFQKLRRHYCGLMEELFEGINRTRDPSRWMTFEARKSAFALMEDWCGFSPNQPQIRAREENMRQSLIDQQNVGERGTLTAAMEIEKRNLRTAALSAMAALCGGPISVTTESGASLHFDVRRMLAWIEAIFNSGSDRMNVIGRRALKNLILHNQEYPYLVEHCITRCYLAEVPKVLESYFTVVTEVLMERPDYPCPFWKLLGLCLFTLGNDQSEIRSKSAHVLRTVEERQQARSSRIQDFDISISDKTKAVYKLAQFEISKRLAKQHTELAFHIFSDFTFYFKDLQPAAQRNVVAVILPWIQSVELKVDPNGGPIAQSYVLLANLLEITIKSSAALHNEVQALWQALATGPHPGNVRLILDFIMSLCLERREQNFVEYAKQIVVFLASTNSTPGNKVVEFLLLQITPKAMVPNEKREAVPPPPDINHLPYCADLSEALPIGTKQAGFSLGQLSLILLVDLMVAPVSLVADNVPVLLQVVTVLWDHYTALVQEQAREMLVHLIHELVISGLDDNTPAATRESIEGLIDAIRRHDRSVVWGYEDSNGKVDGQENKVPPSMEYLTTEVVKTFEITFPGIKEQWGRLSLTWATSCPVRHLACRSFQIFRCILTSLDQYMLGDMLARLSNTIADDDTEIQTFSMEILTTLKTLIAKLDAEKLITFPQLFWTTCACLESINECEFLEAVEMLNEFLDKLDFHSPVVRRILFDGQPSKWDGVFEGLQPLLYKGLRSSNCLDLTLRTLERLIQLPSDSLIGDHSRLFFTIMANLPRLLRSMDQDSPDSAVMQTAEVLSSVADQQGLTGVAVALDSYLGSRYASGTEFVGQLFGALRSYYYSELDFRMITMLMGFLTNATSWVKLKTMRILCVIIAEVDMKKPDIAGHGSDMISPLLRLLQTEYCMEALEVLDNIMTMSGSSMDKHHLRMSMTRSTSKTVRKEYERTQSLFGIPEASGWAIPAPAKKTDSTRANIHAAFYMCQSAEGVATEPTPTPEVEFHTDEFPYGYFPTSDRADTMMSDDVRVDAPMGDLVSKLDSLDDFFDDLSTSPPSDGRSSRTVTEFSPDTFESGAQLYDEHILPILHQASTNTSFQNGFLDRPPVALPREPQNTMTPGAFNIGMGPSPPSSINSAARPGLHARSVTSPSAPASYHAQFGELTSDDEFTEDVFSDGDDERPNTGHGGGGGGGGGDGSFFLDNMIKPLAQSTRSRMRRMTGSRSRDESTRNNPLSPQVPKVPNVFLTSSSSSGDNNGNGNK</sequence>
<feature type="region of interest" description="Disordered" evidence="1">
    <location>
        <begin position="155"/>
        <end position="205"/>
    </location>
</feature>
<feature type="compositionally biased region" description="Low complexity" evidence="1">
    <location>
        <begin position="165"/>
        <end position="178"/>
    </location>
</feature>
<evidence type="ECO:0000259" key="3">
    <source>
        <dbReference type="Pfam" id="PF14225"/>
    </source>
</evidence>
<evidence type="ECO:0000259" key="4">
    <source>
        <dbReference type="Pfam" id="PF14228"/>
    </source>
</evidence>
<feature type="domain" description="Cell morphogenesis central region" evidence="4">
    <location>
        <begin position="1752"/>
        <end position="1919"/>
    </location>
</feature>